<dbReference type="Proteomes" id="UP000031443">
    <property type="component" value="Unassembled WGS sequence"/>
</dbReference>
<evidence type="ECO:0000259" key="2">
    <source>
        <dbReference type="PROSITE" id="PS50015"/>
    </source>
</evidence>
<reference evidence="4" key="1">
    <citation type="journal article" date="2013" name="Nat. Genet.">
        <title>The draft genomes of soft-shell turtle and green sea turtle yield insights into the development and evolution of the turtle-specific body plan.</title>
        <authorList>
            <person name="Wang Z."/>
            <person name="Pascual-Anaya J."/>
            <person name="Zadissa A."/>
            <person name="Li W."/>
            <person name="Niimura Y."/>
            <person name="Huang Z."/>
            <person name="Li C."/>
            <person name="White S."/>
            <person name="Xiong Z."/>
            <person name="Fang D."/>
            <person name="Wang B."/>
            <person name="Ming Y."/>
            <person name="Chen Y."/>
            <person name="Zheng Y."/>
            <person name="Kuraku S."/>
            <person name="Pignatelli M."/>
            <person name="Herrero J."/>
            <person name="Beal K."/>
            <person name="Nozawa M."/>
            <person name="Li Q."/>
            <person name="Wang J."/>
            <person name="Zhang H."/>
            <person name="Yu L."/>
            <person name="Shigenobu S."/>
            <person name="Wang J."/>
            <person name="Liu J."/>
            <person name="Flicek P."/>
            <person name="Searle S."/>
            <person name="Wang J."/>
            <person name="Kuratani S."/>
            <person name="Yin Y."/>
            <person name="Aken B."/>
            <person name="Zhang G."/>
            <person name="Irie N."/>
        </authorList>
    </citation>
    <scope>NUCLEOTIDE SEQUENCE [LARGE SCALE GENOMIC DNA]</scope>
</reference>
<dbReference type="AlphaFoldDB" id="M7AZK6"/>
<protein>
    <recommendedName>
        <fullName evidence="2">Saposin B-type domain-containing protein</fullName>
    </recommendedName>
</protein>
<evidence type="ECO:0000313" key="4">
    <source>
        <dbReference type="Proteomes" id="UP000031443"/>
    </source>
</evidence>
<dbReference type="InterPro" id="IPR011001">
    <property type="entry name" value="Saposin-like"/>
</dbReference>
<accession>M7AZK6</accession>
<dbReference type="Gene3D" id="1.10.225.10">
    <property type="entry name" value="Saposin-like"/>
    <property type="match status" value="1"/>
</dbReference>
<proteinExistence type="predicted"/>
<dbReference type="EMBL" id="KB562788">
    <property type="protein sequence ID" value="EMP28570.1"/>
    <property type="molecule type" value="Genomic_DNA"/>
</dbReference>
<organism evidence="3 4">
    <name type="scientific">Chelonia mydas</name>
    <name type="common">Green sea-turtle</name>
    <name type="synonym">Chelonia agassizi</name>
    <dbReference type="NCBI Taxonomy" id="8469"/>
    <lineage>
        <taxon>Eukaryota</taxon>
        <taxon>Metazoa</taxon>
        <taxon>Chordata</taxon>
        <taxon>Craniata</taxon>
        <taxon>Vertebrata</taxon>
        <taxon>Euteleostomi</taxon>
        <taxon>Archelosauria</taxon>
        <taxon>Testudinata</taxon>
        <taxon>Testudines</taxon>
        <taxon>Cryptodira</taxon>
        <taxon>Durocryptodira</taxon>
        <taxon>Americhelydia</taxon>
        <taxon>Chelonioidea</taxon>
        <taxon>Cheloniidae</taxon>
        <taxon>Chelonia</taxon>
    </lineage>
</organism>
<evidence type="ECO:0000313" key="3">
    <source>
        <dbReference type="EMBL" id="EMP28570.1"/>
    </source>
</evidence>
<dbReference type="SUPFAM" id="SSF47862">
    <property type="entry name" value="Saposin"/>
    <property type="match status" value="1"/>
</dbReference>
<dbReference type="PROSITE" id="PS50015">
    <property type="entry name" value="SAP_B"/>
    <property type="match status" value="1"/>
</dbReference>
<dbReference type="InterPro" id="IPR008139">
    <property type="entry name" value="SaposinB_dom"/>
</dbReference>
<dbReference type="eggNOG" id="KOG1340">
    <property type="taxonomic scope" value="Eukaryota"/>
</dbReference>
<feature type="domain" description="Saposin B-type" evidence="2">
    <location>
        <begin position="1"/>
        <end position="37"/>
    </location>
</feature>
<dbReference type="InterPro" id="IPR008138">
    <property type="entry name" value="SapB_2"/>
</dbReference>
<keyword evidence="4" id="KW-1185">Reference proteome</keyword>
<evidence type="ECO:0000256" key="1">
    <source>
        <dbReference type="ARBA" id="ARBA00023157"/>
    </source>
</evidence>
<name>M7AZK6_CHEMY</name>
<keyword evidence="1" id="KW-1015">Disulfide bond</keyword>
<sequence>MCKSLLKKYKDQLTDGLQNGDEAGDICTSIRLCKEPPGPLQAGADNPRTAALPALGHQLGSGSLASLLLDIVG</sequence>
<dbReference type="STRING" id="8469.M7AZK6"/>
<dbReference type="Pfam" id="PF03489">
    <property type="entry name" value="SapB_2"/>
    <property type="match status" value="1"/>
</dbReference>
<gene>
    <name evidence="3" type="ORF">UY3_14352</name>
</gene>